<dbReference type="CTD" id="6759151"/>
<organism evidence="2 3">
    <name type="scientific">Trichoplax adhaerens</name>
    <name type="common">Trichoplax reptans</name>
    <dbReference type="NCBI Taxonomy" id="10228"/>
    <lineage>
        <taxon>Eukaryota</taxon>
        <taxon>Metazoa</taxon>
        <taxon>Placozoa</taxon>
        <taxon>Uniplacotomia</taxon>
        <taxon>Trichoplacea</taxon>
        <taxon>Trichoplacidae</taxon>
        <taxon>Trichoplax</taxon>
    </lineage>
</organism>
<evidence type="ECO:0000313" key="2">
    <source>
        <dbReference type="EMBL" id="EDV19606.1"/>
    </source>
</evidence>
<dbReference type="OrthoDB" id="7305308at2759"/>
<evidence type="ECO:0000313" key="3">
    <source>
        <dbReference type="Proteomes" id="UP000009022"/>
    </source>
</evidence>
<dbReference type="GeneID" id="6759151"/>
<dbReference type="PhylomeDB" id="B3SCE6"/>
<dbReference type="InParanoid" id="B3SCE6"/>
<dbReference type="PROSITE" id="PS51186">
    <property type="entry name" value="GNAT"/>
    <property type="match status" value="1"/>
</dbReference>
<feature type="domain" description="N-acetyltransferase" evidence="1">
    <location>
        <begin position="1"/>
        <end position="130"/>
    </location>
</feature>
<dbReference type="HOGENOM" id="CLU_013985_11_0_1"/>
<dbReference type="PANTHER" id="PTHR43305:SF1">
    <property type="entry name" value="FAMILY N-ACETYLTRANSFERASE, PUTATIVE (AFU_ORTHOLOGUE AFUA_2G01380)-RELATED"/>
    <property type="match status" value="1"/>
</dbReference>
<dbReference type="GO" id="GO:0016747">
    <property type="term" value="F:acyltransferase activity, transferring groups other than amino-acyl groups"/>
    <property type="evidence" value="ECO:0007669"/>
    <property type="project" value="InterPro"/>
</dbReference>
<dbReference type="KEGG" id="tad:TRIADDRAFT_7695"/>
<dbReference type="Gene3D" id="3.40.630.30">
    <property type="match status" value="1"/>
</dbReference>
<gene>
    <name evidence="2" type="ORF">TRIADDRAFT_7695</name>
</gene>
<dbReference type="AlphaFoldDB" id="B3SCE6"/>
<dbReference type="FunCoup" id="B3SCE6">
    <property type="interactions" value="207"/>
</dbReference>
<dbReference type="eggNOG" id="KOG3139">
    <property type="taxonomic scope" value="Eukaryota"/>
</dbReference>
<evidence type="ECO:0000259" key="1">
    <source>
        <dbReference type="PROSITE" id="PS51186"/>
    </source>
</evidence>
<reference evidence="2 3" key="1">
    <citation type="journal article" date="2008" name="Nature">
        <title>The Trichoplax genome and the nature of placozoans.</title>
        <authorList>
            <person name="Srivastava M."/>
            <person name="Begovic E."/>
            <person name="Chapman J."/>
            <person name="Putnam N.H."/>
            <person name="Hellsten U."/>
            <person name="Kawashima T."/>
            <person name="Kuo A."/>
            <person name="Mitros T."/>
            <person name="Salamov A."/>
            <person name="Carpenter M.L."/>
            <person name="Signorovitch A.Y."/>
            <person name="Moreno M.A."/>
            <person name="Kamm K."/>
            <person name="Grimwood J."/>
            <person name="Schmutz J."/>
            <person name="Shapiro H."/>
            <person name="Grigoriev I.V."/>
            <person name="Buss L.W."/>
            <person name="Schierwater B."/>
            <person name="Dellaporta S.L."/>
            <person name="Rokhsar D.S."/>
        </authorList>
    </citation>
    <scope>NUCLEOTIDE SEQUENCE [LARGE SCALE GENOMIC DNA]</scope>
    <source>
        <strain evidence="2 3">Grell-BS-1999</strain>
    </source>
</reference>
<dbReference type="CDD" id="cd04301">
    <property type="entry name" value="NAT_SF"/>
    <property type="match status" value="1"/>
</dbReference>
<dbReference type="PANTHER" id="PTHR43305">
    <property type="entry name" value="FAMILY N-ACETYLTRANSFERASE, PUTATIVE (AFU_ORTHOLOGUE AFUA_2G01380)-RELATED"/>
    <property type="match status" value="1"/>
</dbReference>
<dbReference type="RefSeq" id="XP_002117939.1">
    <property type="nucleotide sequence ID" value="XM_002117903.1"/>
</dbReference>
<protein>
    <recommendedName>
        <fullName evidence="1">N-acetyltransferase domain-containing protein</fullName>
    </recommendedName>
</protein>
<dbReference type="InterPro" id="IPR000182">
    <property type="entry name" value="GNAT_dom"/>
</dbReference>
<name>B3SCE6_TRIAD</name>
<feature type="non-terminal residue" evidence="2">
    <location>
        <position position="130"/>
    </location>
</feature>
<dbReference type="STRING" id="10228.B3SCE6"/>
<dbReference type="SUPFAM" id="SSF55729">
    <property type="entry name" value="Acyl-CoA N-acyltransferases (Nat)"/>
    <property type="match status" value="1"/>
</dbReference>
<sequence>IPDDLDEIRCLFREYRKFVDVDTCCKGFQQVLRNLPGKYAPPQGRLLLALDQGNVAGCVGLREVEPGICEMKHLYVRPKFQGKKFGRALAETVIQEARNIGYTRMRLDTLKELKAALSLYKSLDFKQVHP</sequence>
<feature type="non-terminal residue" evidence="2">
    <location>
        <position position="1"/>
    </location>
</feature>
<dbReference type="InterPro" id="IPR016181">
    <property type="entry name" value="Acyl_CoA_acyltransferase"/>
</dbReference>
<dbReference type="Pfam" id="PF00583">
    <property type="entry name" value="Acetyltransf_1"/>
    <property type="match status" value="1"/>
</dbReference>
<proteinExistence type="predicted"/>
<dbReference type="EMBL" id="DS985270">
    <property type="protein sequence ID" value="EDV19606.1"/>
    <property type="molecule type" value="Genomic_DNA"/>
</dbReference>
<accession>B3SCE6</accession>
<keyword evidence="3" id="KW-1185">Reference proteome</keyword>
<dbReference type="InterPro" id="IPR052777">
    <property type="entry name" value="Acetyltransferase_Enz"/>
</dbReference>
<dbReference type="Proteomes" id="UP000009022">
    <property type="component" value="Unassembled WGS sequence"/>
</dbReference>